<evidence type="ECO:0000313" key="3">
    <source>
        <dbReference type="Proteomes" id="UP000290172"/>
    </source>
</evidence>
<feature type="transmembrane region" description="Helical" evidence="1">
    <location>
        <begin position="37"/>
        <end position="61"/>
    </location>
</feature>
<feature type="transmembrane region" description="Helical" evidence="1">
    <location>
        <begin position="12"/>
        <end position="31"/>
    </location>
</feature>
<name>A0A4Q0YFE8_9BACT</name>
<organism evidence="2 3">
    <name type="scientific">Halarcobacter ebronensis</name>
    <dbReference type="NCBI Taxonomy" id="1462615"/>
    <lineage>
        <taxon>Bacteria</taxon>
        <taxon>Pseudomonadati</taxon>
        <taxon>Campylobacterota</taxon>
        <taxon>Epsilonproteobacteria</taxon>
        <taxon>Campylobacterales</taxon>
        <taxon>Arcobacteraceae</taxon>
        <taxon>Halarcobacter</taxon>
    </lineage>
</organism>
<reference evidence="2 3" key="1">
    <citation type="submission" date="2017-10" db="EMBL/GenBank/DDBJ databases">
        <title>Genomics of the genus Arcobacter.</title>
        <authorList>
            <person name="Perez-Cataluna A."/>
            <person name="Figueras M.J."/>
        </authorList>
    </citation>
    <scope>NUCLEOTIDE SEQUENCE [LARGE SCALE GENOMIC DNA]</scope>
    <source>
        <strain evidence="2 3">CECT 8993</strain>
    </source>
</reference>
<evidence type="ECO:0000313" key="2">
    <source>
        <dbReference type="EMBL" id="RXJ68933.1"/>
    </source>
</evidence>
<accession>A0A4Q0YFE8</accession>
<keyword evidence="1" id="KW-0472">Membrane</keyword>
<keyword evidence="1" id="KW-1133">Transmembrane helix</keyword>
<dbReference type="EMBL" id="PDKJ01000004">
    <property type="protein sequence ID" value="RXJ68933.1"/>
    <property type="molecule type" value="Genomic_DNA"/>
</dbReference>
<protein>
    <submittedName>
        <fullName evidence="2">Uncharacterized protein</fullName>
    </submittedName>
</protein>
<dbReference type="Proteomes" id="UP000290172">
    <property type="component" value="Unassembled WGS sequence"/>
</dbReference>
<dbReference type="RefSeq" id="WP_128980006.1">
    <property type="nucleotide sequence ID" value="NZ_PDKJ01000004.1"/>
</dbReference>
<evidence type="ECO:0000256" key="1">
    <source>
        <dbReference type="SAM" id="Phobius"/>
    </source>
</evidence>
<proteinExistence type="predicted"/>
<dbReference type="AlphaFoldDB" id="A0A4Q0YFE8"/>
<keyword evidence="1" id="KW-0812">Transmembrane</keyword>
<sequence>MHIFTFEKGFIYKLFMFIAFSIFALVMYQGYLKGEFIYKLLFFASIALCSFQIASIFYVIFVKREIEISIDENSVSWKIFDNKKVIKELTISRETIKEVKTEIAYLTGNIYSNFTVTFILDDKQEIKLTDGLIYDFGLTKAEELTKFLLENNLGDKQDIKLTKLVKELNIDLTKEQKFTKKAGDSYFIGVISKRKKEFLSLRLQIEALYKDYTIIETNTNNAYLIKSSKNGNSFIFLKSNVFGYFIEFYKVEKIEQIKMLQEMGRQKISLL</sequence>
<comment type="caution">
    <text evidence="2">The sequence shown here is derived from an EMBL/GenBank/DDBJ whole genome shotgun (WGS) entry which is preliminary data.</text>
</comment>
<gene>
    <name evidence="2" type="ORF">CRV08_05740</name>
</gene>